<evidence type="ECO:0000313" key="3">
    <source>
        <dbReference type="Proteomes" id="UP001235939"/>
    </source>
</evidence>
<feature type="region of interest" description="Disordered" evidence="1">
    <location>
        <begin position="72"/>
        <end position="94"/>
    </location>
</feature>
<dbReference type="EMBL" id="CP092865">
    <property type="protein sequence ID" value="UYV64858.1"/>
    <property type="molecule type" value="Genomic_DNA"/>
</dbReference>
<dbReference type="Proteomes" id="UP001235939">
    <property type="component" value="Chromosome 03"/>
</dbReference>
<reference evidence="2 3" key="1">
    <citation type="submission" date="2022-01" db="EMBL/GenBank/DDBJ databases">
        <title>A chromosomal length assembly of Cordylochernes scorpioides.</title>
        <authorList>
            <person name="Zeh D."/>
            <person name="Zeh J."/>
        </authorList>
    </citation>
    <scope>NUCLEOTIDE SEQUENCE [LARGE SCALE GENOMIC DNA]</scope>
    <source>
        <strain evidence="2">IN4F17</strain>
        <tissue evidence="2">Whole Body</tissue>
    </source>
</reference>
<keyword evidence="3" id="KW-1185">Reference proteome</keyword>
<evidence type="ECO:0000256" key="1">
    <source>
        <dbReference type="SAM" id="MobiDB-lite"/>
    </source>
</evidence>
<accession>A0ABY6KAH7</accession>
<dbReference type="InterPro" id="IPR036397">
    <property type="entry name" value="RNaseH_sf"/>
</dbReference>
<evidence type="ECO:0000313" key="2">
    <source>
        <dbReference type="EMBL" id="UYV64858.1"/>
    </source>
</evidence>
<organism evidence="2 3">
    <name type="scientific">Cordylochernes scorpioides</name>
    <dbReference type="NCBI Taxonomy" id="51811"/>
    <lineage>
        <taxon>Eukaryota</taxon>
        <taxon>Metazoa</taxon>
        <taxon>Ecdysozoa</taxon>
        <taxon>Arthropoda</taxon>
        <taxon>Chelicerata</taxon>
        <taxon>Arachnida</taxon>
        <taxon>Pseudoscorpiones</taxon>
        <taxon>Cheliferoidea</taxon>
        <taxon>Chernetidae</taxon>
        <taxon>Cordylochernes</taxon>
    </lineage>
</organism>
<dbReference type="Gene3D" id="3.30.420.10">
    <property type="entry name" value="Ribonuclease H-like superfamily/Ribonuclease H"/>
    <property type="match status" value="1"/>
</dbReference>
<protein>
    <submittedName>
        <fullName evidence="2">Uncharacterized protein</fullName>
    </submittedName>
</protein>
<proteinExistence type="predicted"/>
<gene>
    <name evidence="2" type="ORF">LAZ67_3002186</name>
</gene>
<sequence length="166" mass="18981">MASADQFLAGPGPSARPRASWMLWLCQKSGIGLLREAKRHYKQRLTSRAEVSASGGSAKRRFYCINKHYETDNNKSKHQSKHWTSPGERAPKKVKTSVSRKGLQLVPHLSYSPYLAPCEFFLFPNIKKWLGGKKISLNEEVINNISGYFMDLETTYFSEDKKSEHR</sequence>
<name>A0ABY6KAH7_9ARAC</name>